<dbReference type="GO" id="GO:0006006">
    <property type="term" value="P:glucose metabolic process"/>
    <property type="evidence" value="ECO:0000318"/>
    <property type="project" value="GO_Central"/>
</dbReference>
<evidence type="ECO:0000256" key="6">
    <source>
        <dbReference type="ARBA" id="ARBA00018857"/>
    </source>
</evidence>
<evidence type="ECO:0000256" key="10">
    <source>
        <dbReference type="ARBA" id="ARBA00022695"/>
    </source>
</evidence>
<organism evidence="15 16">
    <name type="scientific">Nematostella vectensis</name>
    <name type="common">Starlet sea anemone</name>
    <dbReference type="NCBI Taxonomy" id="45351"/>
    <lineage>
        <taxon>Eukaryota</taxon>
        <taxon>Metazoa</taxon>
        <taxon>Cnidaria</taxon>
        <taxon>Anthozoa</taxon>
        <taxon>Hexacorallia</taxon>
        <taxon>Actiniaria</taxon>
        <taxon>Edwardsiidae</taxon>
        <taxon>Nematostella</taxon>
    </lineage>
</organism>
<dbReference type="PhylomeDB" id="A7SA65"/>
<evidence type="ECO:0000313" key="15">
    <source>
        <dbReference type="EMBL" id="EDO39439.1"/>
    </source>
</evidence>
<keyword evidence="7" id="KW-0963">Cytoplasm</keyword>
<evidence type="ECO:0000256" key="11">
    <source>
        <dbReference type="ARBA" id="ARBA00022741"/>
    </source>
</evidence>
<dbReference type="PANTHER" id="PTHR20884:SF8">
    <property type="entry name" value="GDP-D-GLUCOSE PHOSPHORYLASE 1"/>
    <property type="match status" value="1"/>
</dbReference>
<reference evidence="15 16" key="1">
    <citation type="journal article" date="2007" name="Science">
        <title>Sea anemone genome reveals ancestral eumetazoan gene repertoire and genomic organization.</title>
        <authorList>
            <person name="Putnam N.H."/>
            <person name="Srivastava M."/>
            <person name="Hellsten U."/>
            <person name="Dirks B."/>
            <person name="Chapman J."/>
            <person name="Salamov A."/>
            <person name="Terry A."/>
            <person name="Shapiro H."/>
            <person name="Lindquist E."/>
            <person name="Kapitonov V.V."/>
            <person name="Jurka J."/>
            <person name="Genikhovich G."/>
            <person name="Grigoriev I.V."/>
            <person name="Lucas S.M."/>
            <person name="Steele R.E."/>
            <person name="Finnerty J.R."/>
            <person name="Technau U."/>
            <person name="Martindale M.Q."/>
            <person name="Rokhsar D.S."/>
        </authorList>
    </citation>
    <scope>NUCLEOTIDE SEQUENCE [LARGE SCALE GENOMIC DNA]</scope>
    <source>
        <strain evidence="16">CH2 X CH6</strain>
    </source>
</reference>
<proteinExistence type="inferred from homology"/>
<comment type="similarity">
    <text evidence="4">Belongs to the GDPGP1 family.</text>
</comment>
<dbReference type="GO" id="GO:0005737">
    <property type="term" value="C:cytoplasm"/>
    <property type="evidence" value="ECO:0000318"/>
    <property type="project" value="GO_Central"/>
</dbReference>
<protein>
    <recommendedName>
        <fullName evidence="6">GDP-D-glucose phosphorylase 1</fullName>
        <ecNumber evidence="5">2.7.7.78</ecNumber>
    </recommendedName>
</protein>
<keyword evidence="9" id="KW-0808">Transferase</keyword>
<evidence type="ECO:0000259" key="14">
    <source>
        <dbReference type="Pfam" id="PF26217"/>
    </source>
</evidence>
<dbReference type="eggNOG" id="KOG2720">
    <property type="taxonomic scope" value="Eukaryota"/>
</dbReference>
<keyword evidence="11" id="KW-0547">Nucleotide-binding</keyword>
<comment type="subcellular location">
    <subcellularLocation>
        <location evidence="3">Cytoplasm</location>
    </subcellularLocation>
</comment>
<gene>
    <name evidence="15" type="ORF">NEMVEDRAFT_v1g209130</name>
</gene>
<dbReference type="InterPro" id="IPR026506">
    <property type="entry name" value="GDPGP"/>
</dbReference>
<dbReference type="InterPro" id="IPR058865">
    <property type="entry name" value="GDPGP1_C"/>
</dbReference>
<comment type="function">
    <text evidence="2">Specific and highly efficient GDP-D-glucose phosphorylase regulating the levels of GDP-D-glucose in cells.</text>
</comment>
<feature type="domain" description="GDPGP1-like C-terminal" evidence="13">
    <location>
        <begin position="211"/>
        <end position="355"/>
    </location>
</feature>
<dbReference type="Pfam" id="PF26217">
    <property type="entry name" value="GDPGP1_N"/>
    <property type="match status" value="1"/>
</dbReference>
<evidence type="ECO:0000313" key="16">
    <source>
        <dbReference type="Proteomes" id="UP000001593"/>
    </source>
</evidence>
<dbReference type="AlphaFoldDB" id="A7SA65"/>
<accession>A7SA65</accession>
<evidence type="ECO:0000256" key="1">
    <source>
        <dbReference type="ARBA" id="ARBA00000063"/>
    </source>
</evidence>
<dbReference type="Pfam" id="PF26216">
    <property type="entry name" value="GDPGP1_C"/>
    <property type="match status" value="1"/>
</dbReference>
<evidence type="ECO:0000256" key="3">
    <source>
        <dbReference type="ARBA" id="ARBA00004496"/>
    </source>
</evidence>
<dbReference type="GO" id="GO:0005085">
    <property type="term" value="F:guanyl-nucleotide exchange factor activity"/>
    <property type="evidence" value="ECO:0007669"/>
    <property type="project" value="UniProtKB-KW"/>
</dbReference>
<dbReference type="STRING" id="45351.A7SA65"/>
<keyword evidence="12" id="KW-0378">Hydrolase</keyword>
<dbReference type="HOGENOM" id="CLU_041964_1_0_1"/>
<sequence length="356" mass="40667">MADGTNRTNGTSSFDFPKFTYDKKDFVMDCQSWKVKPQNFKLSKFDNLLRTSWTQAMADGCFKYTLDSMETKLVPGKFGVVAQLNEKRFVERRKPQQITSVSQPYDPGKFNFTKVQDKEILFEVCPSDQNSSPPNYMIINVSPLEFGNCLLVPSVFDQTPQILTVDSLKLAFDIAFLSSHRGFHIGYNSLCAFASVNHLHFHVWYLDYPSPLETLPTKHVHKDMYEVTNFPTKIFVFYLSSAADVERIARQVHAVTSYFVSNEIAHNLSICRGLGQGSDADSSAVRVYLWPRKPVIGAKDETGFNIAVCEMGGHLPIRTRTFFESITEQDFIDQLKSVTLEEQEFHRLKEHITHLL</sequence>
<dbReference type="GO" id="GO:0080048">
    <property type="term" value="F:GDP-D-glucose phosphorylase activity"/>
    <property type="evidence" value="ECO:0000318"/>
    <property type="project" value="GO_Central"/>
</dbReference>
<dbReference type="OMA" id="LEVMMTI"/>
<keyword evidence="16" id="KW-1185">Reference proteome</keyword>
<dbReference type="OrthoDB" id="417175at2759"/>
<dbReference type="GO" id="GO:0000166">
    <property type="term" value="F:nucleotide binding"/>
    <property type="evidence" value="ECO:0007669"/>
    <property type="project" value="UniProtKB-KW"/>
</dbReference>
<comment type="catalytic activity">
    <reaction evidence="1">
        <text>GDP-alpha-D-glucose + phosphate = alpha-D-glucose 1-phosphate + GDP + H(+)</text>
        <dbReference type="Rhea" id="RHEA:30387"/>
        <dbReference type="ChEBI" id="CHEBI:15378"/>
        <dbReference type="ChEBI" id="CHEBI:43474"/>
        <dbReference type="ChEBI" id="CHEBI:58189"/>
        <dbReference type="ChEBI" id="CHEBI:58601"/>
        <dbReference type="ChEBI" id="CHEBI:62230"/>
        <dbReference type="EC" id="2.7.7.78"/>
    </reaction>
</comment>
<dbReference type="InterPro" id="IPR058866">
    <property type="entry name" value="GDPGP1_N"/>
</dbReference>
<keyword evidence="8" id="KW-0344">Guanine-nucleotide releasing factor</keyword>
<evidence type="ECO:0000256" key="2">
    <source>
        <dbReference type="ARBA" id="ARBA00003049"/>
    </source>
</evidence>
<evidence type="ECO:0000256" key="5">
    <source>
        <dbReference type="ARBA" id="ARBA00012507"/>
    </source>
</evidence>
<evidence type="ECO:0000256" key="9">
    <source>
        <dbReference type="ARBA" id="ARBA00022679"/>
    </source>
</evidence>
<dbReference type="GO" id="GO:0016787">
    <property type="term" value="F:hydrolase activity"/>
    <property type="evidence" value="ECO:0007669"/>
    <property type="project" value="UniProtKB-KW"/>
</dbReference>
<dbReference type="EC" id="2.7.7.78" evidence="5"/>
<evidence type="ECO:0000256" key="7">
    <source>
        <dbReference type="ARBA" id="ARBA00022490"/>
    </source>
</evidence>
<evidence type="ECO:0000256" key="12">
    <source>
        <dbReference type="ARBA" id="ARBA00022801"/>
    </source>
</evidence>
<dbReference type="PANTHER" id="PTHR20884">
    <property type="entry name" value="GDP-D-GLUCOSE PHOSPHORYLASE 1"/>
    <property type="match status" value="1"/>
</dbReference>
<evidence type="ECO:0000256" key="4">
    <source>
        <dbReference type="ARBA" id="ARBA00006451"/>
    </source>
</evidence>
<dbReference type="KEGG" id="nve:5511059"/>
<evidence type="ECO:0000259" key="13">
    <source>
        <dbReference type="Pfam" id="PF26216"/>
    </source>
</evidence>
<dbReference type="Proteomes" id="UP000001593">
    <property type="component" value="Unassembled WGS sequence"/>
</dbReference>
<feature type="domain" description="GDPGP1-like N-terminal" evidence="14">
    <location>
        <begin position="44"/>
        <end position="204"/>
    </location>
</feature>
<name>A7SA65_NEMVE</name>
<evidence type="ECO:0000256" key="8">
    <source>
        <dbReference type="ARBA" id="ARBA00022658"/>
    </source>
</evidence>
<dbReference type="EMBL" id="DS469607">
    <property type="protein sequence ID" value="EDO39439.1"/>
    <property type="molecule type" value="Genomic_DNA"/>
</dbReference>
<dbReference type="InParanoid" id="A7SA65"/>
<keyword evidence="10" id="KW-0548">Nucleotidyltransferase</keyword>